<evidence type="ECO:0000256" key="2">
    <source>
        <dbReference type="ARBA" id="ARBA00023015"/>
    </source>
</evidence>
<evidence type="ECO:0000259" key="8">
    <source>
        <dbReference type="Pfam" id="PF13490"/>
    </source>
</evidence>
<dbReference type="AlphaFoldDB" id="H8GBU2"/>
<dbReference type="GO" id="GO:0006352">
    <property type="term" value="P:DNA-templated transcription initiation"/>
    <property type="evidence" value="ECO:0007669"/>
    <property type="project" value="InterPro"/>
</dbReference>
<feature type="domain" description="RNA polymerase sigma-70 region 2" evidence="7">
    <location>
        <begin position="29"/>
        <end position="87"/>
    </location>
</feature>
<feature type="compositionally biased region" description="Low complexity" evidence="6">
    <location>
        <begin position="433"/>
        <end position="447"/>
    </location>
</feature>
<evidence type="ECO:0000256" key="3">
    <source>
        <dbReference type="ARBA" id="ARBA00023082"/>
    </source>
</evidence>
<feature type="region of interest" description="Disordered" evidence="6">
    <location>
        <begin position="329"/>
        <end position="487"/>
    </location>
</feature>
<dbReference type="OrthoDB" id="4990598at2"/>
<dbReference type="Gene3D" id="1.10.10.1320">
    <property type="entry name" value="Anti-sigma factor, zinc-finger domain"/>
    <property type="match status" value="1"/>
</dbReference>
<dbReference type="InterPro" id="IPR014284">
    <property type="entry name" value="RNA_pol_sigma-70_dom"/>
</dbReference>
<comment type="similarity">
    <text evidence="1">Belongs to the sigma-70 factor family. ECF subfamily.</text>
</comment>
<dbReference type="PANTHER" id="PTHR43133:SF8">
    <property type="entry name" value="RNA POLYMERASE SIGMA FACTOR HI_1459-RELATED"/>
    <property type="match status" value="1"/>
</dbReference>
<evidence type="ECO:0000256" key="4">
    <source>
        <dbReference type="ARBA" id="ARBA00023125"/>
    </source>
</evidence>
<keyword evidence="4" id="KW-0238">DNA-binding</keyword>
<reference evidence="9 10" key="1">
    <citation type="journal article" date="2012" name="Stand. Genomic Sci.">
        <title>Genome sequence of the soil bacterium Saccharomonospora azurea type strain (NA-128(T)).</title>
        <authorList>
            <person name="Klenk H.P."/>
            <person name="Held B."/>
            <person name="Lucas S."/>
            <person name="Lapidus A."/>
            <person name="Copeland A."/>
            <person name="Hammon N."/>
            <person name="Pitluck S."/>
            <person name="Goodwin L.A."/>
            <person name="Han C."/>
            <person name="Tapia R."/>
            <person name="Brambilla E.M."/>
            <person name="Potter G."/>
            <person name="Land M."/>
            <person name="Ivanova N."/>
            <person name="Rohde M."/>
            <person name="Goker M."/>
            <person name="Detter J.C."/>
            <person name="Kyrpides N.C."/>
            <person name="Woyke T."/>
        </authorList>
    </citation>
    <scope>NUCLEOTIDE SEQUENCE [LARGE SCALE GENOMIC DNA]</scope>
    <source>
        <strain evidence="9 10">NA-128</strain>
    </source>
</reference>
<name>H8GBU2_9PSEU</name>
<protein>
    <submittedName>
        <fullName evidence="9">RNA polymerase sigma factor, sigma-70 family</fullName>
    </submittedName>
</protein>
<evidence type="ECO:0000256" key="6">
    <source>
        <dbReference type="SAM" id="MobiDB-lite"/>
    </source>
</evidence>
<keyword evidence="10" id="KW-1185">Reference proteome</keyword>
<dbReference type="SUPFAM" id="SSF88946">
    <property type="entry name" value="Sigma2 domain of RNA polymerase sigma factors"/>
    <property type="match status" value="1"/>
</dbReference>
<dbReference type="GO" id="GO:0016987">
    <property type="term" value="F:sigma factor activity"/>
    <property type="evidence" value="ECO:0007669"/>
    <property type="project" value="UniProtKB-KW"/>
</dbReference>
<dbReference type="Pfam" id="PF04542">
    <property type="entry name" value="Sigma70_r2"/>
    <property type="match status" value="1"/>
</dbReference>
<dbReference type="PANTHER" id="PTHR43133">
    <property type="entry name" value="RNA POLYMERASE ECF-TYPE SIGMA FACTO"/>
    <property type="match status" value="1"/>
</dbReference>
<keyword evidence="2" id="KW-0805">Transcription regulation</keyword>
<dbReference type="InterPro" id="IPR041916">
    <property type="entry name" value="Anti_sigma_zinc_sf"/>
</dbReference>
<feature type="domain" description="Putative zinc-finger" evidence="8">
    <location>
        <begin position="193"/>
        <end position="227"/>
    </location>
</feature>
<dbReference type="GO" id="GO:0003677">
    <property type="term" value="F:DNA binding"/>
    <property type="evidence" value="ECO:0007669"/>
    <property type="project" value="UniProtKB-KW"/>
</dbReference>
<dbReference type="Pfam" id="PF13490">
    <property type="entry name" value="zf-HC2"/>
    <property type="match status" value="1"/>
</dbReference>
<keyword evidence="3" id="KW-0731">Sigma factor</keyword>
<dbReference type="InterPro" id="IPR039425">
    <property type="entry name" value="RNA_pol_sigma-70-like"/>
</dbReference>
<dbReference type="EMBL" id="CM001466">
    <property type="protein sequence ID" value="EHY89745.1"/>
    <property type="molecule type" value="Genomic_DNA"/>
</dbReference>
<sequence length="487" mass="49239">MSNDSVPTSDQPGLVERIRSGDDAAFGELFQAHEAAVRRLARGLVSDASEAEDVTAETFFRVFQAIRRGNGPRENVRAYLLTVARRVSWEWQGSRREVPVTDDELLARAESRGDAQSGTAESTLITRAFTSLPERWRIVLWHTEVEGEQPAVVAPHFGLSANATAALARRARIGLRAAYLQAHLAADSSSTGCRSVVRKLGGYTVGSVTGAEARRIRSHLNACASCRSTLDELQQVCSSLRAHAGTLVLLVPLSGLALAGSGAGAGAGAGAAVAAGGSATAGGVAAGGGAGVAATTAAFGGGKFGLTFVSAAAVVGMAGSPVLPEMQAQHVESASPGGGSVSVSSEAPDGGPAPSDRIGLVSESGAPREDTGSTVHSTESVDGEWGPTDYTLPAEVSLGVDGHAPALPGESVPGRTDTSVPSETVPPEDVSSPGPTSGEETRTGTGSNPRDDADDTAEPSGRGGIPPSDGQGPPSWASARGNVVPTG</sequence>
<evidence type="ECO:0000313" key="9">
    <source>
        <dbReference type="EMBL" id="EHY89745.1"/>
    </source>
</evidence>
<dbReference type="InterPro" id="IPR013325">
    <property type="entry name" value="RNA_pol_sigma_r2"/>
</dbReference>
<dbReference type="SUPFAM" id="SSF88659">
    <property type="entry name" value="Sigma3 and sigma4 domains of RNA polymerase sigma factors"/>
    <property type="match status" value="1"/>
</dbReference>
<evidence type="ECO:0000259" key="7">
    <source>
        <dbReference type="Pfam" id="PF04542"/>
    </source>
</evidence>
<evidence type="ECO:0000256" key="5">
    <source>
        <dbReference type="ARBA" id="ARBA00023163"/>
    </source>
</evidence>
<dbReference type="NCBIfam" id="TIGR02937">
    <property type="entry name" value="sigma70-ECF"/>
    <property type="match status" value="1"/>
</dbReference>
<dbReference type="Proteomes" id="UP000004705">
    <property type="component" value="Chromosome"/>
</dbReference>
<gene>
    <name evidence="9" type="ORF">SacazDRAFT_02858</name>
</gene>
<feature type="compositionally biased region" description="Low complexity" evidence="6">
    <location>
        <begin position="331"/>
        <end position="348"/>
    </location>
</feature>
<dbReference type="HOGENOM" id="CLU_021839_2_0_11"/>
<dbReference type="InterPro" id="IPR007627">
    <property type="entry name" value="RNA_pol_sigma70_r2"/>
</dbReference>
<accession>H8GBU2</accession>
<organism evidence="9 10">
    <name type="scientific">Saccharomonospora azurea NA-128</name>
    <dbReference type="NCBI Taxonomy" id="882081"/>
    <lineage>
        <taxon>Bacteria</taxon>
        <taxon>Bacillati</taxon>
        <taxon>Actinomycetota</taxon>
        <taxon>Actinomycetes</taxon>
        <taxon>Pseudonocardiales</taxon>
        <taxon>Pseudonocardiaceae</taxon>
        <taxon>Saccharomonospora</taxon>
    </lineage>
</organism>
<evidence type="ECO:0000313" key="10">
    <source>
        <dbReference type="Proteomes" id="UP000004705"/>
    </source>
</evidence>
<proteinExistence type="inferred from homology"/>
<dbReference type="InterPro" id="IPR027383">
    <property type="entry name" value="Znf_put"/>
</dbReference>
<dbReference type="Gene3D" id="1.10.1740.10">
    <property type="match status" value="1"/>
</dbReference>
<dbReference type="InterPro" id="IPR013324">
    <property type="entry name" value="RNA_pol_sigma_r3/r4-like"/>
</dbReference>
<evidence type="ECO:0000256" key="1">
    <source>
        <dbReference type="ARBA" id="ARBA00010641"/>
    </source>
</evidence>
<dbReference type="RefSeq" id="WP_005442710.1">
    <property type="nucleotide sequence ID" value="NZ_CM001466.1"/>
</dbReference>
<keyword evidence="5" id="KW-0804">Transcription</keyword>